<reference evidence="2 3" key="1">
    <citation type="submission" date="2023-06" db="EMBL/GenBank/DDBJ databases">
        <authorList>
            <person name="Feng G."/>
            <person name="Li J."/>
            <person name="Zhu H."/>
        </authorList>
    </citation>
    <scope>NUCLEOTIDE SEQUENCE [LARGE SCALE GENOMIC DNA]</scope>
    <source>
        <strain evidence="2 3">RHCKG23</strain>
    </source>
</reference>
<feature type="compositionally biased region" description="Basic and acidic residues" evidence="1">
    <location>
        <begin position="14"/>
        <end position="32"/>
    </location>
</feature>
<evidence type="ECO:0000313" key="2">
    <source>
        <dbReference type="EMBL" id="MDM7886700.1"/>
    </source>
</evidence>
<proteinExistence type="predicted"/>
<dbReference type="EMBL" id="JAUCML010000015">
    <property type="protein sequence ID" value="MDM7886700.1"/>
    <property type="molecule type" value="Genomic_DNA"/>
</dbReference>
<feature type="compositionally biased region" description="Low complexity" evidence="1">
    <location>
        <begin position="67"/>
        <end position="108"/>
    </location>
</feature>
<feature type="region of interest" description="Disordered" evidence="1">
    <location>
        <begin position="1"/>
        <end position="128"/>
    </location>
</feature>
<feature type="compositionally biased region" description="Polar residues" evidence="1">
    <location>
        <begin position="115"/>
        <end position="128"/>
    </location>
</feature>
<dbReference type="Gene3D" id="2.180.10.10">
    <property type="entry name" value="RHS repeat-associated core"/>
    <property type="match status" value="1"/>
</dbReference>
<organism evidence="2 3">
    <name type="scientific">Curtobacterium citri</name>
    <dbReference type="NCBI Taxonomy" id="3055139"/>
    <lineage>
        <taxon>Bacteria</taxon>
        <taxon>Bacillati</taxon>
        <taxon>Actinomycetota</taxon>
        <taxon>Actinomycetes</taxon>
        <taxon>Micrococcales</taxon>
        <taxon>Microbacteriaceae</taxon>
        <taxon>Curtobacterium</taxon>
    </lineage>
</organism>
<accession>A0ABT7TAW2</accession>
<dbReference type="RefSeq" id="WP_289460011.1">
    <property type="nucleotide sequence ID" value="NZ_JAUCML010000015.1"/>
</dbReference>
<evidence type="ECO:0000313" key="3">
    <source>
        <dbReference type="Proteomes" id="UP001237823"/>
    </source>
</evidence>
<gene>
    <name evidence="2" type="ORF">QUG92_16445</name>
</gene>
<dbReference type="Proteomes" id="UP001237823">
    <property type="component" value="Unassembled WGS sequence"/>
</dbReference>
<keyword evidence="3" id="KW-1185">Reference proteome</keyword>
<protein>
    <submittedName>
        <fullName evidence="2">Uncharacterized protein</fullName>
    </submittedName>
</protein>
<evidence type="ECO:0000256" key="1">
    <source>
        <dbReference type="SAM" id="MobiDB-lite"/>
    </source>
</evidence>
<comment type="caution">
    <text evidence="2">The sequence shown here is derived from an EMBL/GenBank/DDBJ whole genome shotgun (WGS) entry which is preliminary data.</text>
</comment>
<feature type="compositionally biased region" description="Polar residues" evidence="1">
    <location>
        <begin position="33"/>
        <end position="66"/>
    </location>
</feature>
<name>A0ABT7TAW2_9MICO</name>
<sequence length="128" mass="13232">MTVANAKHTTYTLDKNDIVTKTVDPEGRERSKTYSSANNGVATSQVGASGMDSTGETTNAYDKNNNQSLTSLQSGSGSSSSAEYGSSSAAAATYLPSKITSSSGSSTSMEYDDYGNQNSSQQLAAPPF</sequence>